<gene>
    <name evidence="2" type="ORF">Natoc_2958</name>
</gene>
<reference evidence="2 3" key="1">
    <citation type="submission" date="2012-11" db="EMBL/GenBank/DDBJ databases">
        <title>FINISHED of Natronococcus occultus SP4, DSM 3396.</title>
        <authorList>
            <consortium name="DOE Joint Genome Institute"/>
            <person name="Eisen J."/>
            <person name="Huntemann M."/>
            <person name="Wei C.-L."/>
            <person name="Han J."/>
            <person name="Detter J.C."/>
            <person name="Han C."/>
            <person name="Tapia R."/>
            <person name="Chen A."/>
            <person name="Kyrpides N."/>
            <person name="Mavromatis K."/>
            <person name="Markowitz V."/>
            <person name="Szeto E."/>
            <person name="Ivanova N."/>
            <person name="Mikhailova N."/>
            <person name="Ovchinnikova G."/>
            <person name="Pagani I."/>
            <person name="Pati A."/>
            <person name="Goodwin L."/>
            <person name="Nordberg H.P."/>
            <person name="Cantor M.N."/>
            <person name="Hua S.X."/>
            <person name="Woyke T."/>
            <person name="Eisen J."/>
            <person name="Klenk H.-P."/>
            <person name="Klenk H.-P."/>
        </authorList>
    </citation>
    <scope>NUCLEOTIDE SEQUENCE [LARGE SCALE GENOMIC DNA]</scope>
    <source>
        <strain evidence="2 3">SP4</strain>
    </source>
</reference>
<feature type="transmembrane region" description="Helical" evidence="1">
    <location>
        <begin position="12"/>
        <end position="32"/>
    </location>
</feature>
<keyword evidence="1" id="KW-1133">Transmembrane helix</keyword>
<dbReference type="OrthoDB" id="203913at2157"/>
<keyword evidence="1" id="KW-0812">Transmembrane</keyword>
<feature type="transmembrane region" description="Helical" evidence="1">
    <location>
        <begin position="52"/>
        <end position="74"/>
    </location>
</feature>
<dbReference type="AlphaFoldDB" id="L0K3N2"/>
<name>L0K3N2_9EURY</name>
<dbReference type="KEGG" id="nou:Natoc_2958"/>
<accession>L0K3N2</accession>
<feature type="transmembrane region" description="Helical" evidence="1">
    <location>
        <begin position="128"/>
        <end position="155"/>
    </location>
</feature>
<dbReference type="RefSeq" id="WP_015322152.1">
    <property type="nucleotide sequence ID" value="NC_019974.1"/>
</dbReference>
<dbReference type="GeneID" id="14403345"/>
<feature type="transmembrane region" description="Helical" evidence="1">
    <location>
        <begin position="167"/>
        <end position="200"/>
    </location>
</feature>
<dbReference type="Proteomes" id="UP000010878">
    <property type="component" value="Chromosome"/>
</dbReference>
<dbReference type="EMBL" id="CP003929">
    <property type="protein sequence ID" value="AGB38713.1"/>
    <property type="molecule type" value="Genomic_DNA"/>
</dbReference>
<evidence type="ECO:0000313" key="3">
    <source>
        <dbReference type="Proteomes" id="UP000010878"/>
    </source>
</evidence>
<proteinExistence type="predicted"/>
<evidence type="ECO:0008006" key="4">
    <source>
        <dbReference type="Google" id="ProtNLM"/>
    </source>
</evidence>
<dbReference type="HOGENOM" id="CLU_1275360_0_0_2"/>
<feature type="transmembrane region" description="Helical" evidence="1">
    <location>
        <begin position="86"/>
        <end position="108"/>
    </location>
</feature>
<keyword evidence="1" id="KW-0472">Membrane</keyword>
<sequence length="216" mass="21640">MSAWEDDGAAASLARTAVLVGTPIALGAVLWVHPHGGAYETVAAVADAWLAVHLLLLPLFALLGAAVYVLLAGFSGRTATIGRLGVAVYVIFYIGFEAIAGIATGLVVRGTGSLSGAEQVGAAAAYDAIVTSPVVGVLALLGIAGMIVAVVALALELRRAGAPTVPIVLLAGVPIAVVGHGGGSIDAVGMALFLVGVVWLEFGWHRESTHHEGVPA</sequence>
<keyword evidence="3" id="KW-1185">Reference proteome</keyword>
<evidence type="ECO:0000256" key="1">
    <source>
        <dbReference type="SAM" id="Phobius"/>
    </source>
</evidence>
<protein>
    <recommendedName>
        <fullName evidence="4">DUF4386 family protein</fullName>
    </recommendedName>
</protein>
<organism evidence="2 3">
    <name type="scientific">Natronococcus occultus SP4</name>
    <dbReference type="NCBI Taxonomy" id="694430"/>
    <lineage>
        <taxon>Archaea</taxon>
        <taxon>Methanobacteriati</taxon>
        <taxon>Methanobacteriota</taxon>
        <taxon>Stenosarchaea group</taxon>
        <taxon>Halobacteria</taxon>
        <taxon>Halobacteriales</taxon>
        <taxon>Natrialbaceae</taxon>
        <taxon>Natronococcus</taxon>
    </lineage>
</organism>
<evidence type="ECO:0000313" key="2">
    <source>
        <dbReference type="EMBL" id="AGB38713.1"/>
    </source>
</evidence>